<evidence type="ECO:0000313" key="3">
    <source>
        <dbReference type="EMBL" id="KAJ6645733.1"/>
    </source>
</evidence>
<dbReference type="EMBL" id="WJQU01000001">
    <property type="protein sequence ID" value="KAJ6645733.1"/>
    <property type="molecule type" value="Genomic_DNA"/>
</dbReference>
<keyword evidence="2" id="KW-0808">Transferase</keyword>
<evidence type="ECO:0000313" key="4">
    <source>
        <dbReference type="Proteomes" id="UP001151699"/>
    </source>
</evidence>
<accession>A0A9Q0N8X4</accession>
<dbReference type="GO" id="GO:0032259">
    <property type="term" value="P:methylation"/>
    <property type="evidence" value="ECO:0007669"/>
    <property type="project" value="UniProtKB-KW"/>
</dbReference>
<dbReference type="SUPFAM" id="SSF53335">
    <property type="entry name" value="S-adenosyl-L-methionine-dependent methyltransferases"/>
    <property type="match status" value="1"/>
</dbReference>
<organism evidence="3 4">
    <name type="scientific">Pseudolycoriella hygida</name>
    <dbReference type="NCBI Taxonomy" id="35572"/>
    <lineage>
        <taxon>Eukaryota</taxon>
        <taxon>Metazoa</taxon>
        <taxon>Ecdysozoa</taxon>
        <taxon>Arthropoda</taxon>
        <taxon>Hexapoda</taxon>
        <taxon>Insecta</taxon>
        <taxon>Pterygota</taxon>
        <taxon>Neoptera</taxon>
        <taxon>Endopterygota</taxon>
        <taxon>Diptera</taxon>
        <taxon>Nematocera</taxon>
        <taxon>Sciaroidea</taxon>
        <taxon>Sciaridae</taxon>
        <taxon>Pseudolycoriella</taxon>
    </lineage>
</organism>
<keyword evidence="2" id="KW-0489">Methyltransferase</keyword>
<dbReference type="PANTHER" id="PTHR11006:SF60">
    <property type="entry name" value="PROTEIN ARGININE N-METHYLTRANSFERASE 9"/>
    <property type="match status" value="1"/>
</dbReference>
<protein>
    <submittedName>
        <fullName evidence="3">Protein arginine N-methyltransferase 9</fullName>
    </submittedName>
</protein>
<dbReference type="Pfam" id="PF06325">
    <property type="entry name" value="PrmA"/>
    <property type="match status" value="1"/>
</dbReference>
<gene>
    <name evidence="3" type="primary">prmt9</name>
    <name evidence="3" type="ORF">Bhyg_00942</name>
</gene>
<name>A0A9Q0N8X4_9DIPT</name>
<dbReference type="GO" id="GO:0005634">
    <property type="term" value="C:nucleus"/>
    <property type="evidence" value="ECO:0007669"/>
    <property type="project" value="TreeGrafter"/>
</dbReference>
<dbReference type="CDD" id="cd02440">
    <property type="entry name" value="AdoMet_MTases"/>
    <property type="match status" value="1"/>
</dbReference>
<comment type="caution">
    <text evidence="3">The sequence shown here is derived from an EMBL/GenBank/DDBJ whole genome shotgun (WGS) entry which is preliminary data.</text>
</comment>
<dbReference type="OrthoDB" id="5980806at2759"/>
<sequence>MQTSGKLLEAFCCFEEILKLDSNYLKSYQNLDNVKNQLIERWHFRMLNDVHRNTVYRNAIGNAISNGHSKVLDIGTGTGLLSLYCAYNGGKDIKACDDAKIMIDVANEVFKLNHLDDKISLINKYSHDLNEDQIGGRVDLVVTETLDSGVFGEGILQTLIHAKEHLLKANGVIIPNRVKLYIAGFECKSIASENVCVNHGFSDLIYLKGHRLVAYSDEPYDTENVRQLKDFKIITKIEEAFECNFNDLDDMKNCLNGSVETKVRLEYERNGFLDGFVMWFSLCLDDNNIIESKPCVNSCWDQTIFKLNHRFANMEKLKYLHVTVSCKEGILNLSHYYNYTGKTFAVSREIIKFINDTAYLNKLEFDIFSGMKERHSRRFDNVLDFSPFPYIGVSLMKEKRAKKLYCSKEAQEFVFFVALCNCIDQDNIVFIDDPVEVLLIPDRFDLIILSLVESLGCVNSIQLANYEILKTNKLKSNGSIIPHKIELWAELIHSQWLNEVGKVVNPEMNDLHITELMNEFSTTNQLNLQSFDHEKLSNPFQLADIQLNDQFSSRLIKLQIKPTNKSINGILYFYKIYVTQGSEPISTRRSYSYIKRACFVFDEFKCINSKATVQFLQNNGVIKCCLR</sequence>
<dbReference type="GO" id="GO:0042054">
    <property type="term" value="F:histone methyltransferase activity"/>
    <property type="evidence" value="ECO:0007669"/>
    <property type="project" value="TreeGrafter"/>
</dbReference>
<reference evidence="3" key="1">
    <citation type="submission" date="2022-07" db="EMBL/GenBank/DDBJ databases">
        <authorList>
            <person name="Trinca V."/>
            <person name="Uliana J.V.C."/>
            <person name="Torres T.T."/>
            <person name="Ward R.J."/>
            <person name="Monesi N."/>
        </authorList>
    </citation>
    <scope>NUCLEOTIDE SEQUENCE</scope>
    <source>
        <strain evidence="3">HSMRA1968</strain>
        <tissue evidence="3">Whole embryos</tissue>
    </source>
</reference>
<dbReference type="InterPro" id="IPR025799">
    <property type="entry name" value="Arg_MeTrfase"/>
</dbReference>
<dbReference type="InterPro" id="IPR029063">
    <property type="entry name" value="SAM-dependent_MTases_sf"/>
</dbReference>
<keyword evidence="4" id="KW-1185">Reference proteome</keyword>
<dbReference type="Proteomes" id="UP001151699">
    <property type="component" value="Chromosome A"/>
</dbReference>
<dbReference type="AlphaFoldDB" id="A0A9Q0N8X4"/>
<proteinExistence type="predicted"/>
<dbReference type="PANTHER" id="PTHR11006">
    <property type="entry name" value="PROTEIN ARGININE N-METHYLTRANSFERASE"/>
    <property type="match status" value="1"/>
</dbReference>
<dbReference type="PROSITE" id="PS51678">
    <property type="entry name" value="SAM_MT_PRMT"/>
    <property type="match status" value="1"/>
</dbReference>
<evidence type="ECO:0000256" key="1">
    <source>
        <dbReference type="ARBA" id="ARBA00022691"/>
    </source>
</evidence>
<dbReference type="Gene3D" id="2.70.160.11">
    <property type="entry name" value="Hnrnp arginine n-methyltransferase1"/>
    <property type="match status" value="1"/>
</dbReference>
<evidence type="ECO:0000256" key="2">
    <source>
        <dbReference type="PROSITE-ProRule" id="PRU01015"/>
    </source>
</evidence>
<dbReference type="GO" id="GO:0016274">
    <property type="term" value="F:protein-arginine N-methyltransferase activity"/>
    <property type="evidence" value="ECO:0007669"/>
    <property type="project" value="InterPro"/>
</dbReference>
<dbReference type="Gene3D" id="3.40.50.150">
    <property type="entry name" value="Vaccinia Virus protein VP39"/>
    <property type="match status" value="1"/>
</dbReference>
<keyword evidence="1 2" id="KW-0949">S-adenosyl-L-methionine</keyword>